<accession>A0AAD2PV37</accession>
<dbReference type="Proteomes" id="UP001295423">
    <property type="component" value="Unassembled WGS sequence"/>
</dbReference>
<dbReference type="EMBL" id="CAKOGP040001847">
    <property type="protein sequence ID" value="CAJ1953855.1"/>
    <property type="molecule type" value="Genomic_DNA"/>
</dbReference>
<name>A0AAD2PV37_9STRA</name>
<organism evidence="2 3">
    <name type="scientific">Cylindrotheca closterium</name>
    <dbReference type="NCBI Taxonomy" id="2856"/>
    <lineage>
        <taxon>Eukaryota</taxon>
        <taxon>Sar</taxon>
        <taxon>Stramenopiles</taxon>
        <taxon>Ochrophyta</taxon>
        <taxon>Bacillariophyta</taxon>
        <taxon>Bacillariophyceae</taxon>
        <taxon>Bacillariophycidae</taxon>
        <taxon>Bacillariales</taxon>
        <taxon>Bacillariaceae</taxon>
        <taxon>Cylindrotheca</taxon>
    </lineage>
</organism>
<gene>
    <name evidence="2" type="ORF">CYCCA115_LOCUS14452</name>
</gene>
<reference evidence="2" key="1">
    <citation type="submission" date="2023-08" db="EMBL/GenBank/DDBJ databases">
        <authorList>
            <person name="Audoor S."/>
            <person name="Bilcke G."/>
        </authorList>
    </citation>
    <scope>NUCLEOTIDE SEQUENCE</scope>
</reference>
<evidence type="ECO:0000313" key="3">
    <source>
        <dbReference type="Proteomes" id="UP001295423"/>
    </source>
</evidence>
<keyword evidence="1" id="KW-0732">Signal</keyword>
<comment type="caution">
    <text evidence="2">The sequence shown here is derived from an EMBL/GenBank/DDBJ whole genome shotgun (WGS) entry which is preliminary data.</text>
</comment>
<keyword evidence="3" id="KW-1185">Reference proteome</keyword>
<evidence type="ECO:0000256" key="1">
    <source>
        <dbReference type="SAM" id="SignalP"/>
    </source>
</evidence>
<dbReference type="AlphaFoldDB" id="A0AAD2PV37"/>
<protein>
    <submittedName>
        <fullName evidence="2">Uncharacterized protein</fullName>
    </submittedName>
</protein>
<evidence type="ECO:0000313" key="2">
    <source>
        <dbReference type="EMBL" id="CAJ1953855.1"/>
    </source>
</evidence>
<feature type="chain" id="PRO_5041965454" evidence="1">
    <location>
        <begin position="29"/>
        <end position="201"/>
    </location>
</feature>
<feature type="signal peptide" evidence="1">
    <location>
        <begin position="1"/>
        <end position="28"/>
    </location>
</feature>
<sequence>MQSSSYNIFLLAVLAAAYLGRDTTTVEAWSMPDPITRTSQQSNTERLATSRRHWFQQAIAATSTLVTVAAISPLPASAATSVVASLKDELKTCQSKLVDIPALLEQQEWDKVRTILKTPPVNKLWNLGDSQNVILQLAKETGDVELFEVKDELSIALQMTDQLTYDNVFVYFQPGNGKVKIKEPVDLAKKAIGIVQQILDE</sequence>
<proteinExistence type="predicted"/>